<feature type="region of interest" description="Disordered" evidence="10">
    <location>
        <begin position="1"/>
        <end position="58"/>
    </location>
</feature>
<dbReference type="PANTHER" id="PTHR11003">
    <property type="entry name" value="POTASSIUM CHANNEL, SUBFAMILY K"/>
    <property type="match status" value="1"/>
</dbReference>
<dbReference type="GO" id="GO:0005886">
    <property type="term" value="C:plasma membrane"/>
    <property type="evidence" value="ECO:0007669"/>
    <property type="project" value="TreeGrafter"/>
</dbReference>
<evidence type="ECO:0000256" key="10">
    <source>
        <dbReference type="SAM" id="MobiDB-lite"/>
    </source>
</evidence>
<evidence type="ECO:0000256" key="3">
    <source>
        <dbReference type="ARBA" id="ARBA00022448"/>
    </source>
</evidence>
<feature type="transmembrane region" description="Helical" evidence="11">
    <location>
        <begin position="134"/>
        <end position="154"/>
    </location>
</feature>
<dbReference type="PROSITE" id="PS00018">
    <property type="entry name" value="EF_HAND_1"/>
    <property type="match status" value="2"/>
</dbReference>
<dbReference type="SUPFAM" id="SSF47473">
    <property type="entry name" value="EF-hand"/>
    <property type="match status" value="1"/>
</dbReference>
<dbReference type="GO" id="GO:0009705">
    <property type="term" value="C:plant-type vacuole membrane"/>
    <property type="evidence" value="ECO:0007669"/>
    <property type="project" value="TreeGrafter"/>
</dbReference>
<feature type="transmembrane region" description="Helical" evidence="11">
    <location>
        <begin position="192"/>
        <end position="215"/>
    </location>
</feature>
<evidence type="ECO:0000256" key="7">
    <source>
        <dbReference type="ARBA" id="ARBA00023065"/>
    </source>
</evidence>
<dbReference type="Gene3D" id="1.10.238.10">
    <property type="entry name" value="EF-hand"/>
    <property type="match status" value="1"/>
</dbReference>
<proteinExistence type="inferred from homology"/>
<dbReference type="PRINTS" id="PR01333">
    <property type="entry name" value="2POREKCHANEL"/>
</dbReference>
<evidence type="ECO:0000256" key="4">
    <source>
        <dbReference type="ARBA" id="ARBA00022692"/>
    </source>
</evidence>
<dbReference type="Pfam" id="PF07885">
    <property type="entry name" value="Ion_trans_2"/>
    <property type="match status" value="2"/>
</dbReference>
<dbReference type="FunFam" id="1.10.287.70:FF:000127">
    <property type="entry name" value="Calcium-activated outward-rectifying potassium channel 1"/>
    <property type="match status" value="1"/>
</dbReference>
<gene>
    <name evidence="13" type="ORF">PAHAL_8G153400</name>
</gene>
<keyword evidence="8 11" id="KW-0472">Membrane</keyword>
<evidence type="ECO:0000256" key="1">
    <source>
        <dbReference type="ARBA" id="ARBA00004141"/>
    </source>
</evidence>
<keyword evidence="4 11" id="KW-0812">Transmembrane</keyword>
<dbReference type="Gene3D" id="1.10.287.70">
    <property type="match status" value="2"/>
</dbReference>
<evidence type="ECO:0000256" key="11">
    <source>
        <dbReference type="SAM" id="Phobius"/>
    </source>
</evidence>
<keyword evidence="5" id="KW-0106">Calcium</keyword>
<dbReference type="AlphaFoldDB" id="A0A2S3IEB9"/>
<evidence type="ECO:0000256" key="2">
    <source>
        <dbReference type="ARBA" id="ARBA00010159"/>
    </source>
</evidence>
<organism evidence="13">
    <name type="scientific">Panicum hallii</name>
    <dbReference type="NCBI Taxonomy" id="206008"/>
    <lineage>
        <taxon>Eukaryota</taxon>
        <taxon>Viridiplantae</taxon>
        <taxon>Streptophyta</taxon>
        <taxon>Embryophyta</taxon>
        <taxon>Tracheophyta</taxon>
        <taxon>Spermatophyta</taxon>
        <taxon>Magnoliopsida</taxon>
        <taxon>Liliopsida</taxon>
        <taxon>Poales</taxon>
        <taxon>Poaceae</taxon>
        <taxon>PACMAD clade</taxon>
        <taxon>Panicoideae</taxon>
        <taxon>Panicodae</taxon>
        <taxon>Paniceae</taxon>
        <taxon>Panicinae</taxon>
        <taxon>Panicum</taxon>
        <taxon>Panicum sect. Panicum</taxon>
    </lineage>
</organism>
<sequence>MVENGVQQHLLHDDDPPNVPPKIPPGRARRFRRCQTAPSHNVEQGSALRSRQGASAASPLVPPKGLLTGGMRPRFWLVGVLLLAYLLAGTAAFYLVMDHMSGDRSGNRALDALYFCVVTMTTVGYGDLVPSSDAAKLLACAFAFAGVALVGAFLSKAADYLVEKQEALVFRTFHLHHADDYKSMRDMEANKVLYKLYTSAALLAVILASGMAFLVKVEGMRPVDAFYCVCATVTTLGYGDRSFTSAAGRAFAAAWITVSTLVVALFFLYAAELAAERRQKALAQWVLTRRTTSMDLEAADLNGDHRVSAAEFALYKLKELGKISQEGISEFLEEFDMLDADHSGTLSCHDLAVAQPG</sequence>
<dbReference type="EMBL" id="CM008053">
    <property type="protein sequence ID" value="PAN42630.1"/>
    <property type="molecule type" value="Genomic_DNA"/>
</dbReference>
<evidence type="ECO:0000256" key="6">
    <source>
        <dbReference type="ARBA" id="ARBA00022989"/>
    </source>
</evidence>
<dbReference type="InterPro" id="IPR003280">
    <property type="entry name" value="2pore_dom_K_chnl"/>
</dbReference>
<dbReference type="SUPFAM" id="SSF81324">
    <property type="entry name" value="Voltage-gated potassium channels"/>
    <property type="match status" value="2"/>
</dbReference>
<dbReference type="Gramene" id="PAN42630">
    <property type="protein sequence ID" value="PAN42630"/>
    <property type="gene ID" value="PAHAL_8G153400"/>
</dbReference>
<dbReference type="InterPro" id="IPR011992">
    <property type="entry name" value="EF-hand-dom_pair"/>
</dbReference>
<dbReference type="GO" id="GO:0030322">
    <property type="term" value="P:stabilization of membrane potential"/>
    <property type="evidence" value="ECO:0007669"/>
    <property type="project" value="TreeGrafter"/>
</dbReference>
<evidence type="ECO:0000256" key="9">
    <source>
        <dbReference type="ARBA" id="ARBA00023303"/>
    </source>
</evidence>
<protein>
    <recommendedName>
        <fullName evidence="12">Potassium channel domain-containing protein</fullName>
    </recommendedName>
</protein>
<keyword evidence="6 11" id="KW-1133">Transmembrane helix</keyword>
<dbReference type="InterPro" id="IPR018247">
    <property type="entry name" value="EF_Hand_1_Ca_BS"/>
</dbReference>
<keyword evidence="7" id="KW-0406">Ion transport</keyword>
<evidence type="ECO:0000256" key="8">
    <source>
        <dbReference type="ARBA" id="ARBA00023136"/>
    </source>
</evidence>
<feature type="transmembrane region" description="Helical" evidence="11">
    <location>
        <begin position="250"/>
        <end position="271"/>
    </location>
</feature>
<dbReference type="GO" id="GO:0015271">
    <property type="term" value="F:outward rectifier potassium channel activity"/>
    <property type="evidence" value="ECO:0007669"/>
    <property type="project" value="TreeGrafter"/>
</dbReference>
<accession>A0A2S3IEB9</accession>
<keyword evidence="9" id="KW-0407">Ion channel</keyword>
<dbReference type="PANTHER" id="PTHR11003:SF137">
    <property type="entry name" value="TWO PORE POTASSIUM CHANNEL B"/>
    <property type="match status" value="1"/>
</dbReference>
<evidence type="ECO:0000313" key="13">
    <source>
        <dbReference type="EMBL" id="PAN42630.1"/>
    </source>
</evidence>
<name>A0A2S3IEB9_9POAL</name>
<dbReference type="InterPro" id="IPR013099">
    <property type="entry name" value="K_chnl_dom"/>
</dbReference>
<feature type="compositionally biased region" description="Polar residues" evidence="10">
    <location>
        <begin position="36"/>
        <end position="55"/>
    </location>
</feature>
<feature type="domain" description="Potassium channel" evidence="12">
    <location>
        <begin position="203"/>
        <end position="273"/>
    </location>
</feature>
<evidence type="ECO:0000256" key="5">
    <source>
        <dbReference type="ARBA" id="ARBA00022837"/>
    </source>
</evidence>
<keyword evidence="3" id="KW-0813">Transport</keyword>
<feature type="transmembrane region" description="Helical" evidence="11">
    <location>
        <begin position="75"/>
        <end position="97"/>
    </location>
</feature>
<dbReference type="GO" id="GO:0022841">
    <property type="term" value="F:potassium ion leak channel activity"/>
    <property type="evidence" value="ECO:0007669"/>
    <property type="project" value="TreeGrafter"/>
</dbReference>
<feature type="domain" description="Potassium channel" evidence="12">
    <location>
        <begin position="81"/>
        <end position="162"/>
    </location>
</feature>
<evidence type="ECO:0000259" key="12">
    <source>
        <dbReference type="Pfam" id="PF07885"/>
    </source>
</evidence>
<reference evidence="13" key="1">
    <citation type="submission" date="2018-04" db="EMBL/GenBank/DDBJ databases">
        <title>WGS assembly of Panicum hallii.</title>
        <authorList>
            <person name="Lovell J."/>
            <person name="Jenkins J."/>
            <person name="Lowry D."/>
            <person name="Mamidi S."/>
            <person name="Sreedasyam A."/>
            <person name="Weng X."/>
            <person name="Barry K."/>
            <person name="Bonette J."/>
            <person name="Campitelli B."/>
            <person name="Daum C."/>
            <person name="Gordon S."/>
            <person name="Gould B."/>
            <person name="Lipzen A."/>
            <person name="Macqueen A."/>
            <person name="Palacio-Mejia J."/>
            <person name="Plott C."/>
            <person name="Shakirov E."/>
            <person name="Shu S."/>
            <person name="Yoshinaga Y."/>
            <person name="Zane M."/>
            <person name="Rokhsar D."/>
            <person name="Grimwood J."/>
            <person name="Schmutz J."/>
            <person name="Juenger T."/>
        </authorList>
    </citation>
    <scope>NUCLEOTIDE SEQUENCE [LARGE SCALE GENOMIC DNA]</scope>
    <source>
        <strain evidence="13">FIL2</strain>
    </source>
</reference>
<comment type="similarity">
    <text evidence="2">Belongs to the two pore domain potassium channel (TC 1.A.1.7) family.</text>
</comment>
<dbReference type="Proteomes" id="UP000243499">
    <property type="component" value="Chromosome 8"/>
</dbReference>
<comment type="subcellular location">
    <subcellularLocation>
        <location evidence="1">Membrane</location>
        <topology evidence="1">Multi-pass membrane protein</topology>
    </subcellularLocation>
</comment>